<sequence>MPIYLLSDEHPELFPPPERADKSGVVAVGGDLRPERLLAAYAHGIFPWYSEGDPILWHSPDPRFVLSPDKLHVGRSLRKTMARGVYEVRYDTAFRRVITECSQVPRPGQTGTWITEEMMEAYVTLHEAGFAHSVEAWAEGELKGGLYGVSLGAAFFGESMFALAPDASKVAFVTAAERFQGWGFQLIDCQVETEHLARFGAENWPRRRFLTALARAMKEPTRRGKWTEEAAAGP</sequence>
<comment type="subcellular location">
    <subcellularLocation>
        <location evidence="1 15">Cytoplasm</location>
    </subcellularLocation>
</comment>
<evidence type="ECO:0000256" key="2">
    <source>
        <dbReference type="ARBA" id="ARBA00022490"/>
    </source>
</evidence>
<evidence type="ECO:0000256" key="3">
    <source>
        <dbReference type="ARBA" id="ARBA00022679"/>
    </source>
</evidence>
<evidence type="ECO:0000256" key="7">
    <source>
        <dbReference type="ARBA" id="ARBA00051538"/>
    </source>
</evidence>
<evidence type="ECO:0000313" key="16">
    <source>
        <dbReference type="EMBL" id="GEL71025.1"/>
    </source>
</evidence>
<dbReference type="Pfam" id="PF03588">
    <property type="entry name" value="Leu_Phe_trans"/>
    <property type="match status" value="1"/>
</dbReference>
<evidence type="ECO:0000313" key="18">
    <source>
        <dbReference type="Proteomes" id="UP000198717"/>
    </source>
</evidence>
<evidence type="ECO:0000256" key="15">
    <source>
        <dbReference type="HAMAP-Rule" id="MF_00688"/>
    </source>
</evidence>
<comment type="caution">
    <text evidence="16">The sequence shown here is derived from an EMBL/GenBank/DDBJ whole genome shotgun (WGS) entry which is preliminary data.</text>
</comment>
<evidence type="ECO:0000256" key="6">
    <source>
        <dbReference type="ARBA" id="ARBA00050652"/>
    </source>
</evidence>
<keyword evidence="18" id="KW-1185">Reference proteome</keyword>
<dbReference type="NCBIfam" id="TIGR00667">
    <property type="entry name" value="aat"/>
    <property type="match status" value="1"/>
</dbReference>
<evidence type="ECO:0000256" key="5">
    <source>
        <dbReference type="ARBA" id="ARBA00050607"/>
    </source>
</evidence>
<keyword evidence="4 15" id="KW-0012">Acyltransferase</keyword>
<dbReference type="HAMAP" id="MF_00688">
    <property type="entry name" value="Leu_Phe_trans"/>
    <property type="match status" value="1"/>
</dbReference>
<comment type="catalytic activity">
    <reaction evidence="7 15">
        <text>N-terminal L-lysyl-[protein] + L-leucyl-tRNA(Leu) = N-terminal L-leucyl-L-lysyl-[protein] + tRNA(Leu) + H(+)</text>
        <dbReference type="Rhea" id="RHEA:12340"/>
        <dbReference type="Rhea" id="RHEA-COMP:9613"/>
        <dbReference type="Rhea" id="RHEA-COMP:9622"/>
        <dbReference type="Rhea" id="RHEA-COMP:12670"/>
        <dbReference type="Rhea" id="RHEA-COMP:12671"/>
        <dbReference type="ChEBI" id="CHEBI:15378"/>
        <dbReference type="ChEBI" id="CHEBI:65249"/>
        <dbReference type="ChEBI" id="CHEBI:78442"/>
        <dbReference type="ChEBI" id="CHEBI:78494"/>
        <dbReference type="ChEBI" id="CHEBI:133043"/>
        <dbReference type="EC" id="2.3.2.6"/>
    </reaction>
</comment>
<dbReference type="Gene3D" id="3.30.70.3550">
    <property type="entry name" value="Leucyl/phenylalanyl-tRNA-protein transferase, N-terminal domain"/>
    <property type="match status" value="1"/>
</dbReference>
<organism evidence="16 19">
    <name type="scientific">Myxococcus virescens</name>
    <dbReference type="NCBI Taxonomy" id="83456"/>
    <lineage>
        <taxon>Bacteria</taxon>
        <taxon>Pseudomonadati</taxon>
        <taxon>Myxococcota</taxon>
        <taxon>Myxococcia</taxon>
        <taxon>Myxococcales</taxon>
        <taxon>Cystobacterineae</taxon>
        <taxon>Myxococcaceae</taxon>
        <taxon>Myxococcus</taxon>
    </lineage>
</organism>
<protein>
    <recommendedName>
        <fullName evidence="11 15">Leucyl/phenylalanyl-tRNA--protein transferase</fullName>
        <ecNumber evidence="10 15">2.3.2.6</ecNumber>
    </recommendedName>
    <alternativeName>
        <fullName evidence="12 15">L/F-transferase</fullName>
    </alternativeName>
    <alternativeName>
        <fullName evidence="13 15">Leucyltransferase</fullName>
    </alternativeName>
    <alternativeName>
        <fullName evidence="14 15">Phenyalanyltransferase</fullName>
    </alternativeName>
</protein>
<proteinExistence type="inferred from homology"/>
<dbReference type="InterPro" id="IPR016181">
    <property type="entry name" value="Acyl_CoA_acyltransferase"/>
</dbReference>
<dbReference type="InterPro" id="IPR004616">
    <property type="entry name" value="Leu/Phe-tRNA_Trfase"/>
</dbReference>
<gene>
    <name evidence="15 16" type="primary">aat</name>
    <name evidence="16" type="ORF">MVI01_28090</name>
    <name evidence="17" type="ORF">SAMN04488504_101361</name>
</gene>
<dbReference type="InterPro" id="IPR042221">
    <property type="entry name" value="Leu/Phe-tRNA_Trfase_N"/>
</dbReference>
<evidence type="ECO:0000256" key="10">
    <source>
        <dbReference type="ARBA" id="ARBA00066767"/>
    </source>
</evidence>
<evidence type="ECO:0000256" key="12">
    <source>
        <dbReference type="ARBA" id="ARBA00077136"/>
    </source>
</evidence>
<dbReference type="GO" id="GO:0030163">
    <property type="term" value="P:protein catabolic process"/>
    <property type="evidence" value="ECO:0007669"/>
    <property type="project" value="UniProtKB-UniRule"/>
</dbReference>
<dbReference type="GO" id="GO:0008914">
    <property type="term" value="F:leucyl-tRNA--protein transferase activity"/>
    <property type="evidence" value="ECO:0007669"/>
    <property type="project" value="UniProtKB-UniRule"/>
</dbReference>
<comment type="catalytic activity">
    <reaction evidence="5 15">
        <text>L-phenylalanyl-tRNA(Phe) + an N-terminal L-alpha-aminoacyl-[protein] = an N-terminal L-phenylalanyl-L-alpha-aminoacyl-[protein] + tRNA(Phe)</text>
        <dbReference type="Rhea" id="RHEA:43632"/>
        <dbReference type="Rhea" id="RHEA-COMP:9668"/>
        <dbReference type="Rhea" id="RHEA-COMP:9699"/>
        <dbReference type="Rhea" id="RHEA-COMP:10636"/>
        <dbReference type="Rhea" id="RHEA-COMP:10637"/>
        <dbReference type="ChEBI" id="CHEBI:78442"/>
        <dbReference type="ChEBI" id="CHEBI:78531"/>
        <dbReference type="ChEBI" id="CHEBI:78597"/>
        <dbReference type="ChEBI" id="CHEBI:83561"/>
        <dbReference type="EC" id="2.3.2.6"/>
    </reaction>
</comment>
<dbReference type="SUPFAM" id="SSF55729">
    <property type="entry name" value="Acyl-CoA N-acyltransferases (Nat)"/>
    <property type="match status" value="1"/>
</dbReference>
<evidence type="ECO:0000256" key="4">
    <source>
        <dbReference type="ARBA" id="ARBA00023315"/>
    </source>
</evidence>
<dbReference type="Proteomes" id="UP000321224">
    <property type="component" value="Unassembled WGS sequence"/>
</dbReference>
<dbReference type="FunFam" id="3.40.630.70:FF:000001">
    <property type="entry name" value="Leucyl/phenylalanyl-tRNA--protein transferase"/>
    <property type="match status" value="1"/>
</dbReference>
<evidence type="ECO:0000256" key="1">
    <source>
        <dbReference type="ARBA" id="ARBA00004496"/>
    </source>
</evidence>
<dbReference type="PANTHER" id="PTHR30098">
    <property type="entry name" value="LEUCYL/PHENYLALANYL-TRNA--PROTEIN TRANSFERASE"/>
    <property type="match status" value="1"/>
</dbReference>
<dbReference type="FunFam" id="3.30.70.3550:FF:000001">
    <property type="entry name" value="Leucyl/phenylalanyl-tRNA--protein transferase"/>
    <property type="match status" value="1"/>
</dbReference>
<dbReference type="GO" id="GO:0005737">
    <property type="term" value="C:cytoplasm"/>
    <property type="evidence" value="ECO:0007669"/>
    <property type="project" value="UniProtKB-SubCell"/>
</dbReference>
<comment type="function">
    <text evidence="8 15">Functions in the N-end rule pathway of protein degradation where it conjugates Leu, Phe and, less efficiently, Met from aminoacyl-tRNAs to the N-termini of proteins containing an N-terminal arginine or lysine.</text>
</comment>
<keyword evidence="3 15" id="KW-0808">Transferase</keyword>
<evidence type="ECO:0000256" key="13">
    <source>
        <dbReference type="ARBA" id="ARBA00077165"/>
    </source>
</evidence>
<comment type="catalytic activity">
    <reaction evidence="6 15">
        <text>N-terminal L-arginyl-[protein] + L-leucyl-tRNA(Leu) = N-terminal L-leucyl-L-arginyl-[protein] + tRNA(Leu) + H(+)</text>
        <dbReference type="Rhea" id="RHEA:50416"/>
        <dbReference type="Rhea" id="RHEA-COMP:9613"/>
        <dbReference type="Rhea" id="RHEA-COMP:9622"/>
        <dbReference type="Rhea" id="RHEA-COMP:12672"/>
        <dbReference type="Rhea" id="RHEA-COMP:12673"/>
        <dbReference type="ChEBI" id="CHEBI:15378"/>
        <dbReference type="ChEBI" id="CHEBI:64719"/>
        <dbReference type="ChEBI" id="CHEBI:78442"/>
        <dbReference type="ChEBI" id="CHEBI:78494"/>
        <dbReference type="ChEBI" id="CHEBI:133044"/>
        <dbReference type="EC" id="2.3.2.6"/>
    </reaction>
</comment>
<dbReference type="EC" id="2.3.2.6" evidence="10 15"/>
<accession>A0A511HC24</accession>
<dbReference type="AlphaFoldDB" id="A0A511HC24"/>
<evidence type="ECO:0000313" key="19">
    <source>
        <dbReference type="Proteomes" id="UP000321224"/>
    </source>
</evidence>
<dbReference type="InterPro" id="IPR042203">
    <property type="entry name" value="Leu/Phe-tRNA_Trfase_C"/>
</dbReference>
<evidence type="ECO:0000256" key="11">
    <source>
        <dbReference type="ARBA" id="ARBA00074372"/>
    </source>
</evidence>
<dbReference type="RefSeq" id="WP_090484714.1">
    <property type="nucleotide sequence ID" value="NZ_BJVY01000013.1"/>
</dbReference>
<dbReference type="Gene3D" id="3.40.630.70">
    <property type="entry name" value="Leucyl/phenylalanyl-tRNA-protein transferase, C-terminal domain"/>
    <property type="match status" value="1"/>
</dbReference>
<dbReference type="Proteomes" id="UP000198717">
    <property type="component" value="Unassembled WGS sequence"/>
</dbReference>
<dbReference type="EMBL" id="BJVY01000013">
    <property type="protein sequence ID" value="GEL71025.1"/>
    <property type="molecule type" value="Genomic_DNA"/>
</dbReference>
<keyword evidence="2 15" id="KW-0963">Cytoplasm</keyword>
<evidence type="ECO:0000256" key="8">
    <source>
        <dbReference type="ARBA" id="ARBA00054043"/>
    </source>
</evidence>
<evidence type="ECO:0000256" key="14">
    <source>
        <dbReference type="ARBA" id="ARBA00083640"/>
    </source>
</evidence>
<evidence type="ECO:0000313" key="17">
    <source>
        <dbReference type="EMBL" id="SDD31052.1"/>
    </source>
</evidence>
<dbReference type="EMBL" id="FNAJ01000001">
    <property type="protein sequence ID" value="SDD31052.1"/>
    <property type="molecule type" value="Genomic_DNA"/>
</dbReference>
<dbReference type="PANTHER" id="PTHR30098:SF2">
    <property type="entry name" value="LEUCYL_PHENYLALANYL-TRNA--PROTEIN TRANSFERASE"/>
    <property type="match status" value="1"/>
</dbReference>
<reference evidence="16 19" key="2">
    <citation type="submission" date="2019-07" db="EMBL/GenBank/DDBJ databases">
        <title>Whole genome shotgun sequence of Myxococcus virescens NBRC 100334.</title>
        <authorList>
            <person name="Hosoyama A."/>
            <person name="Uohara A."/>
            <person name="Ohji S."/>
            <person name="Ichikawa N."/>
        </authorList>
    </citation>
    <scope>NUCLEOTIDE SEQUENCE [LARGE SCALE GENOMIC DNA]</scope>
    <source>
        <strain evidence="16 19">NBRC 100334</strain>
    </source>
</reference>
<reference evidence="17 18" key="1">
    <citation type="submission" date="2016-10" db="EMBL/GenBank/DDBJ databases">
        <authorList>
            <person name="Varghese N."/>
            <person name="Submissions S."/>
        </authorList>
    </citation>
    <scope>NUCLEOTIDE SEQUENCE [LARGE SCALE GENOMIC DNA]</scope>
    <source>
        <strain evidence="17 18">DSM 2260</strain>
    </source>
</reference>
<evidence type="ECO:0000256" key="9">
    <source>
        <dbReference type="ARBA" id="ARBA00061535"/>
    </source>
</evidence>
<name>A0A511HC24_9BACT</name>
<comment type="similarity">
    <text evidence="9 15">Belongs to the L/F-transferase family.</text>
</comment>